<reference evidence="2" key="1">
    <citation type="journal article" date="2015" name="Nature">
        <title>Complex archaea that bridge the gap between prokaryotes and eukaryotes.</title>
        <authorList>
            <person name="Spang A."/>
            <person name="Saw J.H."/>
            <person name="Jorgensen S.L."/>
            <person name="Zaremba-Niedzwiedzka K."/>
            <person name="Martijn J."/>
            <person name="Lind A.E."/>
            <person name="van Eijk R."/>
            <person name="Schleper C."/>
            <person name="Guy L."/>
            <person name="Ettema T.J."/>
        </authorList>
    </citation>
    <scope>NUCLEOTIDE SEQUENCE</scope>
</reference>
<accession>A0A0F8YGJ7</accession>
<protein>
    <submittedName>
        <fullName evidence="2">Uncharacterized protein</fullName>
    </submittedName>
</protein>
<evidence type="ECO:0000313" key="2">
    <source>
        <dbReference type="EMBL" id="KKK72815.1"/>
    </source>
</evidence>
<dbReference type="EMBL" id="LAZR01057070">
    <property type="protein sequence ID" value="KKK72815.1"/>
    <property type="molecule type" value="Genomic_DNA"/>
</dbReference>
<evidence type="ECO:0000256" key="1">
    <source>
        <dbReference type="SAM" id="MobiDB-lite"/>
    </source>
</evidence>
<comment type="caution">
    <text evidence="2">The sequence shown here is derived from an EMBL/GenBank/DDBJ whole genome shotgun (WGS) entry which is preliminary data.</text>
</comment>
<dbReference type="AlphaFoldDB" id="A0A0F8YGJ7"/>
<feature type="compositionally biased region" description="Basic and acidic residues" evidence="1">
    <location>
        <begin position="110"/>
        <end position="143"/>
    </location>
</feature>
<gene>
    <name evidence="2" type="ORF">LCGC14_2900090</name>
</gene>
<name>A0A0F8YGJ7_9ZZZZ</name>
<feature type="compositionally biased region" description="Polar residues" evidence="1">
    <location>
        <begin position="97"/>
        <end position="107"/>
    </location>
</feature>
<sequence length="282" mass="30342">MEYEPVAPGLVSEIEQLDEELIAVRAQRDEKETIIEAMTANAVTVNDNLRTAETTIEDLGSDLDRATSALDRDDDDDPEDDPNGPTGGGSRDGPSPHLTSAPVSTLRQAIVDRAEALTREDEALDEQNGRHVERSTMRPEDSTPAKAATLAGPAKARLATDISEIDRLLEGGVPRGRLSEIAGAATPSATPRDKFPPGIGDCRLDPSVIGSLISATDQHNTMYAKGDSRLGYDEGQGIYFDRTKTTDEIGEDGEPLYEECQPEDIVAELERQLEDVVTDAGV</sequence>
<feature type="compositionally biased region" description="Acidic residues" evidence="1">
    <location>
        <begin position="72"/>
        <end position="82"/>
    </location>
</feature>
<feature type="non-terminal residue" evidence="2">
    <location>
        <position position="282"/>
    </location>
</feature>
<feature type="region of interest" description="Disordered" evidence="1">
    <location>
        <begin position="56"/>
        <end position="152"/>
    </location>
</feature>
<proteinExistence type="predicted"/>
<organism evidence="2">
    <name type="scientific">marine sediment metagenome</name>
    <dbReference type="NCBI Taxonomy" id="412755"/>
    <lineage>
        <taxon>unclassified sequences</taxon>
        <taxon>metagenomes</taxon>
        <taxon>ecological metagenomes</taxon>
    </lineage>
</organism>